<dbReference type="GO" id="GO:0003677">
    <property type="term" value="F:DNA binding"/>
    <property type="evidence" value="ECO:0007669"/>
    <property type="project" value="TreeGrafter"/>
</dbReference>
<dbReference type="GO" id="GO:0032259">
    <property type="term" value="P:methylation"/>
    <property type="evidence" value="ECO:0007669"/>
    <property type="project" value="UniProtKB-KW"/>
</dbReference>
<comment type="similarity">
    <text evidence="6 7">Belongs to the class I-like SAM-binding methyltransferase superfamily. C5-methyltransferase family.</text>
</comment>
<evidence type="ECO:0000256" key="2">
    <source>
        <dbReference type="ARBA" id="ARBA00022679"/>
    </source>
</evidence>
<dbReference type="RefSeq" id="WP_134759506.1">
    <property type="nucleotide sequence ID" value="NZ_CP038151.1"/>
</dbReference>
<dbReference type="GO" id="GO:0003886">
    <property type="term" value="F:DNA (cytosine-5-)-methyltransferase activity"/>
    <property type="evidence" value="ECO:0007669"/>
    <property type="project" value="UniProtKB-EC"/>
</dbReference>
<dbReference type="Gene3D" id="3.40.50.150">
    <property type="entry name" value="Vaccinia Virus protein VP39"/>
    <property type="match status" value="1"/>
</dbReference>
<dbReference type="PROSITE" id="PS00094">
    <property type="entry name" value="C5_MTASE_1"/>
    <property type="match status" value="1"/>
</dbReference>
<accession>A0A4P7DA60</accession>
<gene>
    <name evidence="9" type="primary">dcm</name>
    <name evidence="9" type="ORF">E1956_35120</name>
</gene>
<organism evidence="9 10">
    <name type="scientific">Paraburkholderia pallida</name>
    <dbReference type="NCBI Taxonomy" id="2547399"/>
    <lineage>
        <taxon>Bacteria</taxon>
        <taxon>Pseudomonadati</taxon>
        <taxon>Pseudomonadota</taxon>
        <taxon>Betaproteobacteria</taxon>
        <taxon>Burkholderiales</taxon>
        <taxon>Burkholderiaceae</taxon>
        <taxon>Paraburkholderia</taxon>
    </lineage>
</organism>
<dbReference type="PRINTS" id="PR00105">
    <property type="entry name" value="C5METTRFRASE"/>
</dbReference>
<dbReference type="NCBIfam" id="TIGR00675">
    <property type="entry name" value="dcm"/>
    <property type="match status" value="1"/>
</dbReference>
<sequence length="392" mass="42913">MCFADSQFLSGLQKTSSEEGLLAPANVNVPTCGELFAGCGGMAIGLEQAGFRHEWMVEFNPVACQTLRSRFHGSWYEQPLSVIEADVRTVDWSRMDAVDIVAGGPPCQPFSRGGRAGGENDPRDMWPEALRAVREIRPRGFLFENVKGLLRPAFGEYLARILSDLRRGGETESNAPDRYEVAVISVNAADYGAAQKRERVLIAGVRADCGVLTPFPRRTHSVERLVWEKWVSGQYWEKHGMLRPDCGPTSRVELAVLHKLERTGLEPRELPWLTCRDAFVGLGEPTGGTSISLHEFRTGARIYPGHEGSPIDEPAKAVKAGSHGVPGGENMLVDCTGAPRYFTVREVARLQGMPDTFEPAGSWSQAMRQLGNAVPAQLAVVAGRCIQECIHA</sequence>
<proteinExistence type="inferred from homology"/>
<keyword evidence="2 6" id="KW-0808">Transferase</keyword>
<dbReference type="InterPro" id="IPR050390">
    <property type="entry name" value="C5-Methyltransferase"/>
</dbReference>
<evidence type="ECO:0000313" key="9">
    <source>
        <dbReference type="EMBL" id="QBR03774.1"/>
    </source>
</evidence>
<dbReference type="PANTHER" id="PTHR10629:SF52">
    <property type="entry name" value="DNA (CYTOSINE-5)-METHYLTRANSFERASE 1"/>
    <property type="match status" value="1"/>
</dbReference>
<dbReference type="OrthoDB" id="9813719at2"/>
<dbReference type="GO" id="GO:0009307">
    <property type="term" value="P:DNA restriction-modification system"/>
    <property type="evidence" value="ECO:0007669"/>
    <property type="project" value="UniProtKB-KW"/>
</dbReference>
<dbReference type="InterPro" id="IPR018117">
    <property type="entry name" value="C5_DNA_meth_AS"/>
</dbReference>
<protein>
    <recommendedName>
        <fullName evidence="8">Cytosine-specific methyltransferase</fullName>
        <ecNumber evidence="8">2.1.1.37</ecNumber>
    </recommendedName>
</protein>
<dbReference type="PANTHER" id="PTHR10629">
    <property type="entry name" value="CYTOSINE-SPECIFIC METHYLTRANSFERASE"/>
    <property type="match status" value="1"/>
</dbReference>
<evidence type="ECO:0000256" key="5">
    <source>
        <dbReference type="ARBA" id="ARBA00047422"/>
    </source>
</evidence>
<dbReference type="Proteomes" id="UP000295727">
    <property type="component" value="Chromosome 4"/>
</dbReference>
<dbReference type="Pfam" id="PF00145">
    <property type="entry name" value="DNA_methylase"/>
    <property type="match status" value="2"/>
</dbReference>
<evidence type="ECO:0000256" key="8">
    <source>
        <dbReference type="RuleBase" id="RU000417"/>
    </source>
</evidence>
<evidence type="ECO:0000313" key="10">
    <source>
        <dbReference type="Proteomes" id="UP000295727"/>
    </source>
</evidence>
<dbReference type="KEGG" id="ppai:E1956_35120"/>
<keyword evidence="10" id="KW-1185">Reference proteome</keyword>
<dbReference type="Gene3D" id="3.90.120.10">
    <property type="entry name" value="DNA Methylase, subunit A, domain 2"/>
    <property type="match status" value="1"/>
</dbReference>
<dbReference type="PROSITE" id="PS51679">
    <property type="entry name" value="SAM_MT_C5"/>
    <property type="match status" value="1"/>
</dbReference>
<comment type="catalytic activity">
    <reaction evidence="5 8">
        <text>a 2'-deoxycytidine in DNA + S-adenosyl-L-methionine = a 5-methyl-2'-deoxycytidine in DNA + S-adenosyl-L-homocysteine + H(+)</text>
        <dbReference type="Rhea" id="RHEA:13681"/>
        <dbReference type="Rhea" id="RHEA-COMP:11369"/>
        <dbReference type="Rhea" id="RHEA-COMP:11370"/>
        <dbReference type="ChEBI" id="CHEBI:15378"/>
        <dbReference type="ChEBI" id="CHEBI:57856"/>
        <dbReference type="ChEBI" id="CHEBI:59789"/>
        <dbReference type="ChEBI" id="CHEBI:85452"/>
        <dbReference type="ChEBI" id="CHEBI:85454"/>
        <dbReference type="EC" id="2.1.1.37"/>
    </reaction>
</comment>
<dbReference type="SUPFAM" id="SSF53335">
    <property type="entry name" value="S-adenosyl-L-methionine-dependent methyltransferases"/>
    <property type="match status" value="1"/>
</dbReference>
<dbReference type="REBASE" id="310780">
    <property type="entry name" value="M.Psp7MH5ORF35120P"/>
</dbReference>
<dbReference type="InterPro" id="IPR001525">
    <property type="entry name" value="C5_MeTfrase"/>
</dbReference>
<evidence type="ECO:0000256" key="3">
    <source>
        <dbReference type="ARBA" id="ARBA00022691"/>
    </source>
</evidence>
<keyword evidence="1 6" id="KW-0489">Methyltransferase</keyword>
<keyword evidence="4" id="KW-0680">Restriction system</keyword>
<dbReference type="GO" id="GO:0044027">
    <property type="term" value="P:negative regulation of gene expression via chromosomal CpG island methylation"/>
    <property type="evidence" value="ECO:0007669"/>
    <property type="project" value="TreeGrafter"/>
</dbReference>
<feature type="active site" evidence="6">
    <location>
        <position position="107"/>
    </location>
</feature>
<evidence type="ECO:0000256" key="1">
    <source>
        <dbReference type="ARBA" id="ARBA00022603"/>
    </source>
</evidence>
<reference evidence="9 10" key="1">
    <citation type="submission" date="2019-03" db="EMBL/GenBank/DDBJ databases">
        <title>Paraburkholderia sp. 7MH5, isolated from subtropical forest soil.</title>
        <authorList>
            <person name="Gao Z.-H."/>
            <person name="Qiu L.-H."/>
        </authorList>
    </citation>
    <scope>NUCLEOTIDE SEQUENCE [LARGE SCALE GENOMIC DNA]</scope>
    <source>
        <strain evidence="9 10">7MH5</strain>
    </source>
</reference>
<evidence type="ECO:0000256" key="4">
    <source>
        <dbReference type="ARBA" id="ARBA00022747"/>
    </source>
</evidence>
<evidence type="ECO:0000256" key="7">
    <source>
        <dbReference type="RuleBase" id="RU000416"/>
    </source>
</evidence>
<name>A0A4P7DA60_9BURK</name>
<keyword evidence="3 6" id="KW-0949">S-adenosyl-L-methionine</keyword>
<dbReference type="EMBL" id="CP038151">
    <property type="protein sequence ID" value="QBR03774.1"/>
    <property type="molecule type" value="Genomic_DNA"/>
</dbReference>
<evidence type="ECO:0000256" key="6">
    <source>
        <dbReference type="PROSITE-ProRule" id="PRU01016"/>
    </source>
</evidence>
<dbReference type="EC" id="2.1.1.37" evidence="8"/>
<dbReference type="InterPro" id="IPR029063">
    <property type="entry name" value="SAM-dependent_MTases_sf"/>
</dbReference>
<dbReference type="AlphaFoldDB" id="A0A4P7DA60"/>